<keyword evidence="3" id="KW-1185">Reference proteome</keyword>
<dbReference type="AlphaFoldDB" id="A0A7X5ZEH2"/>
<comment type="caution">
    <text evidence="2">The sequence shown here is derived from an EMBL/GenBank/DDBJ whole genome shotgun (WGS) entry which is preliminary data.</text>
</comment>
<name>A0A7X5ZEH2_9MYCO</name>
<accession>A0A7X5ZEH2</accession>
<proteinExistence type="predicted"/>
<dbReference type="Proteomes" id="UP000547444">
    <property type="component" value="Unassembled WGS sequence"/>
</dbReference>
<evidence type="ECO:0000256" key="1">
    <source>
        <dbReference type="SAM" id="MobiDB-lite"/>
    </source>
</evidence>
<evidence type="ECO:0000313" key="3">
    <source>
        <dbReference type="Proteomes" id="UP000547444"/>
    </source>
</evidence>
<gene>
    <name evidence="2" type="ORF">FHU31_004234</name>
</gene>
<feature type="region of interest" description="Disordered" evidence="1">
    <location>
        <begin position="291"/>
        <end position="315"/>
    </location>
</feature>
<organism evidence="2 3">
    <name type="scientific">Mycolicibacterium fluoranthenivorans</name>
    <dbReference type="NCBI Taxonomy" id="258505"/>
    <lineage>
        <taxon>Bacteria</taxon>
        <taxon>Bacillati</taxon>
        <taxon>Actinomycetota</taxon>
        <taxon>Actinomycetes</taxon>
        <taxon>Mycobacteriales</taxon>
        <taxon>Mycobacteriaceae</taxon>
        <taxon>Mycolicibacterium</taxon>
    </lineage>
</organism>
<reference evidence="2 3" key="1">
    <citation type="submission" date="2020-03" db="EMBL/GenBank/DDBJ databases">
        <title>Sequencing the genomes of 1000 actinobacteria strains.</title>
        <authorList>
            <person name="Klenk H.-P."/>
        </authorList>
    </citation>
    <scope>NUCLEOTIDE SEQUENCE [LARGE SCALE GENOMIC DNA]</scope>
    <source>
        <strain evidence="2 3">DSM 44556</strain>
    </source>
</reference>
<sequence>MLAYAVVDEPDAAEVAVVDDYSNKDIREALKNREARQADGVTRSEIAFVALAEAAVACWTEWCEVPGGIKIEQRLDRKFRLCFPLCANAINHVEAALAMRSRYPWVAKASARIAFEHALTAQWVLLTVNGEYRLKAHMDYKAHKQHGRFINNIRRMGESDDSFAQVAHGLSDQRLNSLVGEAPKELGLPKLDAMCGRFAEGGATNLLYDIYSDLSGAVHPSWSLVRAHARFSSTGVMTGIQSDGSAAAGELLGCELALSALWALYVVEVCRPQQLRGVQVVKMGESAGLPVDLRASDHDPSEQPSDTSAYWLPVD</sequence>
<dbReference type="RefSeq" id="WP_167162084.1">
    <property type="nucleotide sequence ID" value="NZ_JAANOW010000002.1"/>
</dbReference>
<evidence type="ECO:0000313" key="2">
    <source>
        <dbReference type="EMBL" id="NIH97244.1"/>
    </source>
</evidence>
<protein>
    <submittedName>
        <fullName evidence="2">Uncharacterized protein</fullName>
    </submittedName>
</protein>
<dbReference type="EMBL" id="JAANOW010000002">
    <property type="protein sequence ID" value="NIH97244.1"/>
    <property type="molecule type" value="Genomic_DNA"/>
</dbReference>